<evidence type="ECO:0000313" key="3">
    <source>
        <dbReference type="EMBL" id="GFH44823.1"/>
    </source>
</evidence>
<reference evidence="3 4" key="1">
    <citation type="journal article" date="2021" name="Sci. Rep.">
        <title>The genome of the diatom Chaetoceros tenuissimus carries an ancient integrated fragment of an extant virus.</title>
        <authorList>
            <person name="Hongo Y."/>
            <person name="Kimura K."/>
            <person name="Takaki Y."/>
            <person name="Yoshida Y."/>
            <person name="Baba S."/>
            <person name="Kobayashi G."/>
            <person name="Nagasaki K."/>
            <person name="Hano T."/>
            <person name="Tomaru Y."/>
        </authorList>
    </citation>
    <scope>NUCLEOTIDE SEQUENCE [LARGE SCALE GENOMIC DNA]</scope>
    <source>
        <strain evidence="3 4">NIES-3715</strain>
    </source>
</reference>
<dbReference type="InterPro" id="IPR002048">
    <property type="entry name" value="EF_hand_dom"/>
</dbReference>
<evidence type="ECO:0000313" key="4">
    <source>
        <dbReference type="Proteomes" id="UP001054902"/>
    </source>
</evidence>
<feature type="compositionally biased region" description="Polar residues" evidence="1">
    <location>
        <begin position="11"/>
        <end position="20"/>
    </location>
</feature>
<dbReference type="AlphaFoldDB" id="A0AAD3GZR7"/>
<protein>
    <recommendedName>
        <fullName evidence="2">EF-hand domain-containing protein</fullName>
    </recommendedName>
</protein>
<sequence>MSDNLLGYNPMANTSSTNKNVKTEKPTGPIIGVDSNTEGGGVWAQTNAKRDKLGELRLELKWDQGQKTLDDAATPEEKLDLYLIDGIKAITSFVDGQTFRGLSDTDIQSEISLASHPALQDFGVLMKEYEEERLSQINADDENTKIMIDKQEFETQMNNLLEHIEQIRSQHVAAPPSSDEIKAATLDSSKISPLAFIRDVMEYYPPNEIQPTVKKGEKEPKSKSVKNQIPASLEKELYSPAQETLQHCSEYYRILLVQSCLLHLQDKFEELTQVSDADMDRAATTGEILESTNTIDVAALHKVIEAFGSGGCVQRVEALWSLIDQDKDGLLDQVEMDRVVMLSIHPVEEALRAFAEDCTDVWPMRSMELPGQENNQLGEEQKVQKGRYKKWKEQRSEKKAKKTFMKMVNKAIKRHFDIDVEVPHRLRCCYAWAEKTHQDGKLQSVLVEENQDDQSEETGKSSGNFLTSAKKRYVELDPKISYSEFRAEQKEMFPHLDRVSQELCTGSKEELWVLQGTGRQNAELKRESLAFLAVVSILDAFITLS</sequence>
<evidence type="ECO:0000259" key="2">
    <source>
        <dbReference type="PROSITE" id="PS50222"/>
    </source>
</evidence>
<dbReference type="GO" id="GO:0005509">
    <property type="term" value="F:calcium ion binding"/>
    <property type="evidence" value="ECO:0007669"/>
    <property type="project" value="InterPro"/>
</dbReference>
<dbReference type="EMBL" id="BLLK01000020">
    <property type="protein sequence ID" value="GFH44823.1"/>
    <property type="molecule type" value="Genomic_DNA"/>
</dbReference>
<organism evidence="3 4">
    <name type="scientific">Chaetoceros tenuissimus</name>
    <dbReference type="NCBI Taxonomy" id="426638"/>
    <lineage>
        <taxon>Eukaryota</taxon>
        <taxon>Sar</taxon>
        <taxon>Stramenopiles</taxon>
        <taxon>Ochrophyta</taxon>
        <taxon>Bacillariophyta</taxon>
        <taxon>Coscinodiscophyceae</taxon>
        <taxon>Chaetocerotophycidae</taxon>
        <taxon>Chaetocerotales</taxon>
        <taxon>Chaetocerotaceae</taxon>
        <taxon>Chaetoceros</taxon>
    </lineage>
</organism>
<dbReference type="InterPro" id="IPR018247">
    <property type="entry name" value="EF_Hand_1_Ca_BS"/>
</dbReference>
<dbReference type="PROSITE" id="PS00018">
    <property type="entry name" value="EF_HAND_1"/>
    <property type="match status" value="1"/>
</dbReference>
<comment type="caution">
    <text evidence="3">The sequence shown here is derived from an EMBL/GenBank/DDBJ whole genome shotgun (WGS) entry which is preliminary data.</text>
</comment>
<proteinExistence type="predicted"/>
<keyword evidence="4" id="KW-1185">Reference proteome</keyword>
<accession>A0AAD3GZR7</accession>
<dbReference type="PROSITE" id="PS50222">
    <property type="entry name" value="EF_HAND_2"/>
    <property type="match status" value="1"/>
</dbReference>
<gene>
    <name evidence="3" type="ORF">CTEN210_01297</name>
</gene>
<evidence type="ECO:0000256" key="1">
    <source>
        <dbReference type="SAM" id="MobiDB-lite"/>
    </source>
</evidence>
<dbReference type="Proteomes" id="UP001054902">
    <property type="component" value="Unassembled WGS sequence"/>
</dbReference>
<feature type="region of interest" description="Disordered" evidence="1">
    <location>
        <begin position="1"/>
        <end position="38"/>
    </location>
</feature>
<feature type="domain" description="EF-hand" evidence="2">
    <location>
        <begin position="311"/>
        <end position="346"/>
    </location>
</feature>
<feature type="region of interest" description="Disordered" evidence="1">
    <location>
        <begin position="373"/>
        <end position="392"/>
    </location>
</feature>
<name>A0AAD3GZR7_9STRA</name>